<reference evidence="7 8" key="1">
    <citation type="submission" date="2019-08" db="EMBL/GenBank/DDBJ databases">
        <title>Genome of Phaeodactylibacter luteus.</title>
        <authorList>
            <person name="Bowman J.P."/>
        </authorList>
    </citation>
    <scope>NUCLEOTIDE SEQUENCE [LARGE SCALE GENOMIC DNA]</scope>
    <source>
        <strain evidence="7 8">KCTC 42180</strain>
    </source>
</reference>
<gene>
    <name evidence="7" type="ORF">FRY97_16120</name>
</gene>
<evidence type="ECO:0000313" key="8">
    <source>
        <dbReference type="Proteomes" id="UP000321580"/>
    </source>
</evidence>
<feature type="transmembrane region" description="Helical" evidence="6">
    <location>
        <begin position="20"/>
        <end position="42"/>
    </location>
</feature>
<evidence type="ECO:0000256" key="1">
    <source>
        <dbReference type="ARBA" id="ARBA00004141"/>
    </source>
</evidence>
<protein>
    <submittedName>
        <fullName evidence="7">Rod shape-determining protein RodA</fullName>
    </submittedName>
</protein>
<dbReference type="GO" id="GO:0032153">
    <property type="term" value="C:cell division site"/>
    <property type="evidence" value="ECO:0007669"/>
    <property type="project" value="TreeGrafter"/>
</dbReference>
<feature type="transmembrane region" description="Helical" evidence="6">
    <location>
        <begin position="385"/>
        <end position="405"/>
    </location>
</feature>
<dbReference type="PANTHER" id="PTHR30474">
    <property type="entry name" value="CELL CYCLE PROTEIN"/>
    <property type="match status" value="1"/>
</dbReference>
<evidence type="ECO:0000256" key="4">
    <source>
        <dbReference type="ARBA" id="ARBA00022989"/>
    </source>
</evidence>
<organism evidence="7 8">
    <name type="scientific">Phaeodactylibacter luteus</name>
    <dbReference type="NCBI Taxonomy" id="1564516"/>
    <lineage>
        <taxon>Bacteria</taxon>
        <taxon>Pseudomonadati</taxon>
        <taxon>Bacteroidota</taxon>
        <taxon>Saprospiria</taxon>
        <taxon>Saprospirales</taxon>
        <taxon>Haliscomenobacteraceae</taxon>
        <taxon>Phaeodactylibacter</taxon>
    </lineage>
</organism>
<dbReference type="GO" id="GO:0005886">
    <property type="term" value="C:plasma membrane"/>
    <property type="evidence" value="ECO:0007669"/>
    <property type="project" value="TreeGrafter"/>
</dbReference>
<keyword evidence="3" id="KW-0133">Cell shape</keyword>
<evidence type="ECO:0000256" key="6">
    <source>
        <dbReference type="SAM" id="Phobius"/>
    </source>
</evidence>
<feature type="transmembrane region" description="Helical" evidence="6">
    <location>
        <begin position="287"/>
        <end position="309"/>
    </location>
</feature>
<proteinExistence type="predicted"/>
<feature type="transmembrane region" description="Helical" evidence="6">
    <location>
        <begin position="262"/>
        <end position="280"/>
    </location>
</feature>
<dbReference type="InterPro" id="IPR001182">
    <property type="entry name" value="FtsW/RodA"/>
</dbReference>
<feature type="transmembrane region" description="Helical" evidence="6">
    <location>
        <begin position="417"/>
        <end position="443"/>
    </location>
</feature>
<dbReference type="Pfam" id="PF01098">
    <property type="entry name" value="FTSW_RODA_SPOVE"/>
    <property type="match status" value="2"/>
</dbReference>
<keyword evidence="2 6" id="KW-0812">Transmembrane</keyword>
<dbReference type="GO" id="GO:0015648">
    <property type="term" value="F:lipid-linked peptidoglycan transporter activity"/>
    <property type="evidence" value="ECO:0007669"/>
    <property type="project" value="TreeGrafter"/>
</dbReference>
<accession>A0A5C6RJZ1</accession>
<feature type="transmembrane region" description="Helical" evidence="6">
    <location>
        <begin position="150"/>
        <end position="169"/>
    </location>
</feature>
<keyword evidence="5 6" id="KW-0472">Membrane</keyword>
<dbReference type="OrthoDB" id="9768187at2"/>
<dbReference type="Proteomes" id="UP000321580">
    <property type="component" value="Unassembled WGS sequence"/>
</dbReference>
<dbReference type="AlphaFoldDB" id="A0A5C6RJZ1"/>
<feature type="transmembrane region" description="Helical" evidence="6">
    <location>
        <begin position="62"/>
        <end position="78"/>
    </location>
</feature>
<keyword evidence="4 6" id="KW-1133">Transmembrane helix</keyword>
<feature type="transmembrane region" description="Helical" evidence="6">
    <location>
        <begin position="176"/>
        <end position="197"/>
    </location>
</feature>
<evidence type="ECO:0000256" key="2">
    <source>
        <dbReference type="ARBA" id="ARBA00022692"/>
    </source>
</evidence>
<dbReference type="NCBIfam" id="NF037961">
    <property type="entry name" value="RodA_shape"/>
    <property type="match status" value="2"/>
</dbReference>
<keyword evidence="8" id="KW-1185">Reference proteome</keyword>
<feature type="transmembrane region" description="Helical" evidence="6">
    <location>
        <begin position="203"/>
        <end position="230"/>
    </location>
</feature>
<evidence type="ECO:0000313" key="7">
    <source>
        <dbReference type="EMBL" id="TXB62010.1"/>
    </source>
</evidence>
<evidence type="ECO:0000256" key="5">
    <source>
        <dbReference type="ARBA" id="ARBA00023136"/>
    </source>
</evidence>
<feature type="transmembrane region" description="Helical" evidence="6">
    <location>
        <begin position="90"/>
        <end position="108"/>
    </location>
</feature>
<dbReference type="GO" id="GO:0008360">
    <property type="term" value="P:regulation of cell shape"/>
    <property type="evidence" value="ECO:0007669"/>
    <property type="project" value="UniProtKB-KW"/>
</dbReference>
<comment type="caution">
    <text evidence="7">The sequence shown here is derived from an EMBL/GenBank/DDBJ whole genome shotgun (WGS) entry which is preliminary data.</text>
</comment>
<dbReference type="GO" id="GO:0051301">
    <property type="term" value="P:cell division"/>
    <property type="evidence" value="ECO:0007669"/>
    <property type="project" value="InterPro"/>
</dbReference>
<sequence length="477" mass="51909">MRRRRQQAGVGGAVLGRIDWMTFCLFLGLAVIGWMMIFSVSYEEYRQLGPSGFLSTSAGKQAIWLGICGGIFAFIMLFDHKFWQTFAYPVYAFSMLMLVLVLFLGTNIKGATSWFSFGGFSFQPSELAKFGTCLGVSAFLSAYSTDLRNARAQLTVLGLLLVPMLLILLQPDAGSALVFTSFLVVLFRQGLSSTYYIVGGLSIMLLILGLVFPPLPIMIALALLGTAVLAYQLPAQYKGYALGGVAVLGAGSYFLYGLDYGWHVLGALAVAFLVAAFAAYQNRNGRLAFLLAIFLLAGSGLAYAASYGFNQVLKPHQQDRINVWLQPEKCDERGSLYNLAQSKTAIGSGGLEGKGFLNGTMTKLNYVPEQSTDFIFCTIGEEQGFIGAMGIVVLFLLLMLRITVLAERQRSAFARNYAYCVAGIVFIHVFINIGMTMGLMPIIGIPLPLISKGGSSLLGFTLMIAVLLKMDKHRMRA</sequence>
<evidence type="ECO:0000256" key="3">
    <source>
        <dbReference type="ARBA" id="ARBA00022960"/>
    </source>
</evidence>
<dbReference type="PANTHER" id="PTHR30474:SF1">
    <property type="entry name" value="PEPTIDOGLYCAN GLYCOSYLTRANSFERASE MRDB"/>
    <property type="match status" value="1"/>
</dbReference>
<comment type="subcellular location">
    <subcellularLocation>
        <location evidence="1">Membrane</location>
        <topology evidence="1">Multi-pass membrane protein</topology>
    </subcellularLocation>
</comment>
<dbReference type="RefSeq" id="WP_147168594.1">
    <property type="nucleotide sequence ID" value="NZ_VOOR01000039.1"/>
</dbReference>
<feature type="transmembrane region" description="Helical" evidence="6">
    <location>
        <begin position="449"/>
        <end position="468"/>
    </location>
</feature>
<feature type="transmembrane region" description="Helical" evidence="6">
    <location>
        <begin position="237"/>
        <end position="256"/>
    </location>
</feature>
<name>A0A5C6RJZ1_9BACT</name>
<dbReference type="EMBL" id="VOOR01000039">
    <property type="protein sequence ID" value="TXB62010.1"/>
    <property type="molecule type" value="Genomic_DNA"/>
</dbReference>